<organism evidence="1 2">
    <name type="scientific">Arthrobacter nitrophenolicus</name>
    <dbReference type="NCBI Taxonomy" id="683150"/>
    <lineage>
        <taxon>Bacteria</taxon>
        <taxon>Bacillati</taxon>
        <taxon>Actinomycetota</taxon>
        <taxon>Actinomycetes</taxon>
        <taxon>Micrococcales</taxon>
        <taxon>Micrococcaceae</taxon>
        <taxon>Arthrobacter</taxon>
    </lineage>
</organism>
<gene>
    <name evidence="1" type="ORF">ABIC98_001341</name>
</gene>
<accession>A0ACC6TDB9</accession>
<proteinExistence type="predicted"/>
<sequence>MTAVAESPQKSEQHPRKAPKIRAVLAGGLVLGIGAAVTLAAWNDSEFAQGTFTAGAFNLEGSTDGTAYSSNNDPASPKQLAFIPSTDNMSPGNVVSTPFAVRLNAATSYDTTVTLSTPTPAPVAGLTYSVTRTNTFGCGGTVLDTLVLPGQDVGTTPAGITFPLTQGTGTDAGTPFYLCFQVTADTDLVQGATNTALWEFSAQS</sequence>
<protein>
    <submittedName>
        <fullName evidence="1">Ribosomally synthesized peptide with SipW-like signal peptide</fullName>
    </submittedName>
</protein>
<keyword evidence="2" id="KW-1185">Reference proteome</keyword>
<evidence type="ECO:0000313" key="1">
    <source>
        <dbReference type="EMBL" id="MET3771704.1"/>
    </source>
</evidence>
<comment type="caution">
    <text evidence="1">The sequence shown here is derived from an EMBL/GenBank/DDBJ whole genome shotgun (WGS) entry which is preliminary data.</text>
</comment>
<evidence type="ECO:0000313" key="2">
    <source>
        <dbReference type="Proteomes" id="UP001549207"/>
    </source>
</evidence>
<dbReference type="EMBL" id="JBEPNJ010000004">
    <property type="protein sequence ID" value="MET3771704.1"/>
    <property type="molecule type" value="Genomic_DNA"/>
</dbReference>
<dbReference type="Proteomes" id="UP001549207">
    <property type="component" value="Unassembled WGS sequence"/>
</dbReference>
<reference evidence="1" key="1">
    <citation type="submission" date="2024-06" db="EMBL/GenBank/DDBJ databases">
        <title>Genomic Encyclopedia of Type Strains, Phase IV (KMG-IV): sequencing the most valuable type-strain genomes for metagenomic binning, comparative biology and taxonomic classification.</title>
        <authorList>
            <person name="Goeker M."/>
        </authorList>
    </citation>
    <scope>NUCLEOTIDE SEQUENCE</scope>
    <source>
        <strain evidence="1">SJCon</strain>
    </source>
</reference>
<name>A0ACC6TDB9_9MICC</name>